<proteinExistence type="predicted"/>
<sequence>MSMVGEHGTVMIGSTGLVAQVSVGEEGKVRVSRRDRRLVRTAVGIIALLAALDAVLYLGHVV</sequence>
<reference evidence="2 3" key="1">
    <citation type="submission" date="2019-02" db="EMBL/GenBank/DDBJ databases">
        <title>Siculibacillus lacustris gen. nov., sp. nov., a new rosette-forming bacterium isolated from a freshwater crater lake (Lake St. Ana, Romania).</title>
        <authorList>
            <person name="Felfoldi T."/>
            <person name="Marton Z."/>
            <person name="Szabo A."/>
            <person name="Mentes A."/>
            <person name="Boka K."/>
            <person name="Marialigeti K."/>
            <person name="Mathe I."/>
            <person name="Koncz M."/>
            <person name="Schumann P."/>
            <person name="Toth E."/>
        </authorList>
    </citation>
    <scope>NUCLEOTIDE SEQUENCE [LARGE SCALE GENOMIC DNA]</scope>
    <source>
        <strain evidence="2 3">SA-279</strain>
    </source>
</reference>
<name>A0A4Q9VFF7_9HYPH</name>
<keyword evidence="1" id="KW-0472">Membrane</keyword>
<organism evidence="2 3">
    <name type="scientific">Siculibacillus lacustris</name>
    <dbReference type="NCBI Taxonomy" id="1549641"/>
    <lineage>
        <taxon>Bacteria</taxon>
        <taxon>Pseudomonadati</taxon>
        <taxon>Pseudomonadota</taxon>
        <taxon>Alphaproteobacteria</taxon>
        <taxon>Hyphomicrobiales</taxon>
        <taxon>Ancalomicrobiaceae</taxon>
        <taxon>Siculibacillus</taxon>
    </lineage>
</organism>
<evidence type="ECO:0000313" key="2">
    <source>
        <dbReference type="EMBL" id="TBW33062.1"/>
    </source>
</evidence>
<keyword evidence="1" id="KW-0812">Transmembrane</keyword>
<gene>
    <name evidence="2" type="ORF">EYW49_20830</name>
</gene>
<evidence type="ECO:0000256" key="1">
    <source>
        <dbReference type="SAM" id="Phobius"/>
    </source>
</evidence>
<accession>A0A4Q9VFF7</accession>
<dbReference type="Proteomes" id="UP000292781">
    <property type="component" value="Unassembled WGS sequence"/>
</dbReference>
<dbReference type="AlphaFoldDB" id="A0A4Q9VFF7"/>
<evidence type="ECO:0000313" key="3">
    <source>
        <dbReference type="Proteomes" id="UP000292781"/>
    </source>
</evidence>
<keyword evidence="3" id="KW-1185">Reference proteome</keyword>
<keyword evidence="1" id="KW-1133">Transmembrane helix</keyword>
<comment type="caution">
    <text evidence="2">The sequence shown here is derived from an EMBL/GenBank/DDBJ whole genome shotgun (WGS) entry which is preliminary data.</text>
</comment>
<dbReference type="EMBL" id="SJFN01000047">
    <property type="protein sequence ID" value="TBW33062.1"/>
    <property type="molecule type" value="Genomic_DNA"/>
</dbReference>
<dbReference type="RefSeq" id="WP_131311560.1">
    <property type="nucleotide sequence ID" value="NZ_SJFN01000047.1"/>
</dbReference>
<protein>
    <submittedName>
        <fullName evidence="2">Uncharacterized protein</fullName>
    </submittedName>
</protein>
<feature type="transmembrane region" description="Helical" evidence="1">
    <location>
        <begin position="38"/>
        <end position="59"/>
    </location>
</feature>